<dbReference type="Proteomes" id="UP001143910">
    <property type="component" value="Unassembled WGS sequence"/>
</dbReference>
<sequence length="118" mass="12168">MAIFSAKNLLMLMAAVTSAAAASVASTITVTAFQDLECQDGAGVELVLTENGCTGHDSARLWLRYSDFEHANLACKASGVDLTSPEFALGECVPTVIPGTFLGPVPAQGISLNCGAEF</sequence>
<comment type="caution">
    <text evidence="1">The sequence shown here is derived from an EMBL/GenBank/DDBJ whole genome shotgun (WGS) entry which is preliminary data.</text>
</comment>
<protein>
    <submittedName>
        <fullName evidence="1">Uncharacterized protein</fullName>
    </submittedName>
</protein>
<dbReference type="EMBL" id="JANJQO010000030">
    <property type="protein sequence ID" value="KAJ2983415.1"/>
    <property type="molecule type" value="Genomic_DNA"/>
</dbReference>
<evidence type="ECO:0000313" key="1">
    <source>
        <dbReference type="EMBL" id="KAJ2983415.1"/>
    </source>
</evidence>
<name>A0ACC1NVR1_9HYPO</name>
<keyword evidence="2" id="KW-1185">Reference proteome</keyword>
<evidence type="ECO:0000313" key="2">
    <source>
        <dbReference type="Proteomes" id="UP001143910"/>
    </source>
</evidence>
<organism evidence="1 2">
    <name type="scientific">Zarea fungicola</name>
    <dbReference type="NCBI Taxonomy" id="93591"/>
    <lineage>
        <taxon>Eukaryota</taxon>
        <taxon>Fungi</taxon>
        <taxon>Dikarya</taxon>
        <taxon>Ascomycota</taxon>
        <taxon>Pezizomycotina</taxon>
        <taxon>Sordariomycetes</taxon>
        <taxon>Hypocreomycetidae</taxon>
        <taxon>Hypocreales</taxon>
        <taxon>Cordycipitaceae</taxon>
        <taxon>Zarea</taxon>
    </lineage>
</organism>
<gene>
    <name evidence="1" type="ORF">NQ176_g708</name>
</gene>
<reference evidence="1" key="1">
    <citation type="submission" date="2022-08" db="EMBL/GenBank/DDBJ databases">
        <title>Genome Sequence of Lecanicillium fungicola.</title>
        <authorList>
            <person name="Buettner E."/>
        </authorList>
    </citation>
    <scope>NUCLEOTIDE SEQUENCE</scope>
    <source>
        <strain evidence="1">Babe33</strain>
    </source>
</reference>
<proteinExistence type="predicted"/>
<accession>A0ACC1NVR1</accession>